<dbReference type="InterPro" id="IPR006061">
    <property type="entry name" value="SBP_1_CS"/>
</dbReference>
<evidence type="ECO:0000313" key="5">
    <source>
        <dbReference type="EMBL" id="GAA3936530.1"/>
    </source>
</evidence>
<gene>
    <name evidence="5" type="ORF">GCM10022383_13530</name>
</gene>
<dbReference type="PANTHER" id="PTHR43649:SF12">
    <property type="entry name" value="DIACETYLCHITOBIOSE BINDING PROTEIN DASA"/>
    <property type="match status" value="1"/>
</dbReference>
<feature type="chain" id="PRO_5045981894" evidence="4">
    <location>
        <begin position="21"/>
        <end position="429"/>
    </location>
</feature>
<evidence type="ECO:0000256" key="1">
    <source>
        <dbReference type="ARBA" id="ARBA00008520"/>
    </source>
</evidence>
<name>A0ABP7N4D5_9MICO</name>
<dbReference type="PROSITE" id="PS01037">
    <property type="entry name" value="SBP_BACTERIAL_1"/>
    <property type="match status" value="1"/>
</dbReference>
<evidence type="ECO:0000256" key="4">
    <source>
        <dbReference type="SAM" id="SignalP"/>
    </source>
</evidence>
<evidence type="ECO:0000313" key="6">
    <source>
        <dbReference type="Proteomes" id="UP001501591"/>
    </source>
</evidence>
<evidence type="ECO:0000256" key="3">
    <source>
        <dbReference type="ARBA" id="ARBA00022729"/>
    </source>
</evidence>
<keyword evidence="6" id="KW-1185">Reference proteome</keyword>
<sequence>MRRHITPLAAVVALATAAVALSGCSGGGTDGGSGNGTVSVWVRDSQSGFINKLADEFNKTHPDIEVEVTIVPSADFVQKFGTAAAGGSAPDVASMDLVYAPYFASAGALTDISDKVDSLPWKDDMSPAHVSQGQYDGKTYALPFTGDVSVMYYNKDLFTKAGLDPEKPPTTMDEVQAAAEKITALGDGVYGFAFSGACGGCNIFSMGPSVWAQGGNVLSEDGQTAQFDSPEVTRTLTMYRDMWDSGAMPQLVKSDGGSNAGDAFKQGKVGIFNWGDFYLTSLTDPASGATFDWGVALIPGAESGQTASFAGGDDIAIPSGAKNPEGAWQFLKWVTDEKAQSIMADNGVMPIRLDLADKVYTNKDPRNKVFAEALAQGHVPYSVVENELINDSNGVWSTLIQDAVFGSGSVQDAQAKAQKDGQAILDKNK</sequence>
<dbReference type="InterPro" id="IPR006059">
    <property type="entry name" value="SBP"/>
</dbReference>
<dbReference type="RefSeq" id="WP_344818769.1">
    <property type="nucleotide sequence ID" value="NZ_BAABCP010000001.1"/>
</dbReference>
<keyword evidence="2" id="KW-0813">Transport</keyword>
<organism evidence="5 6">
    <name type="scientific">Microbacterium soli</name>
    <dbReference type="NCBI Taxonomy" id="446075"/>
    <lineage>
        <taxon>Bacteria</taxon>
        <taxon>Bacillati</taxon>
        <taxon>Actinomycetota</taxon>
        <taxon>Actinomycetes</taxon>
        <taxon>Micrococcales</taxon>
        <taxon>Microbacteriaceae</taxon>
        <taxon>Microbacterium</taxon>
    </lineage>
</organism>
<comment type="similarity">
    <text evidence="1">Belongs to the bacterial solute-binding protein 1 family.</text>
</comment>
<dbReference type="CDD" id="cd13585">
    <property type="entry name" value="PBP2_TMBP_like"/>
    <property type="match status" value="1"/>
</dbReference>
<proteinExistence type="inferred from homology"/>
<feature type="signal peptide" evidence="4">
    <location>
        <begin position="1"/>
        <end position="20"/>
    </location>
</feature>
<keyword evidence="3 4" id="KW-0732">Signal</keyword>
<dbReference type="PROSITE" id="PS51257">
    <property type="entry name" value="PROKAR_LIPOPROTEIN"/>
    <property type="match status" value="1"/>
</dbReference>
<dbReference type="InterPro" id="IPR050490">
    <property type="entry name" value="Bact_solute-bd_prot1"/>
</dbReference>
<dbReference type="SUPFAM" id="SSF53850">
    <property type="entry name" value="Periplasmic binding protein-like II"/>
    <property type="match status" value="1"/>
</dbReference>
<dbReference type="Gene3D" id="3.40.190.10">
    <property type="entry name" value="Periplasmic binding protein-like II"/>
    <property type="match status" value="1"/>
</dbReference>
<dbReference type="EMBL" id="BAABCP010000001">
    <property type="protein sequence ID" value="GAA3936530.1"/>
    <property type="molecule type" value="Genomic_DNA"/>
</dbReference>
<comment type="caution">
    <text evidence="5">The sequence shown here is derived from an EMBL/GenBank/DDBJ whole genome shotgun (WGS) entry which is preliminary data.</text>
</comment>
<protein>
    <submittedName>
        <fullName evidence="5">Sugar ABC transporter substrate-binding protein</fullName>
    </submittedName>
</protein>
<reference evidence="6" key="1">
    <citation type="journal article" date="2019" name="Int. J. Syst. Evol. Microbiol.">
        <title>The Global Catalogue of Microorganisms (GCM) 10K type strain sequencing project: providing services to taxonomists for standard genome sequencing and annotation.</title>
        <authorList>
            <consortium name="The Broad Institute Genomics Platform"/>
            <consortium name="The Broad Institute Genome Sequencing Center for Infectious Disease"/>
            <person name="Wu L."/>
            <person name="Ma J."/>
        </authorList>
    </citation>
    <scope>NUCLEOTIDE SEQUENCE [LARGE SCALE GENOMIC DNA]</scope>
    <source>
        <strain evidence="6">JCM 17024</strain>
    </source>
</reference>
<evidence type="ECO:0000256" key="2">
    <source>
        <dbReference type="ARBA" id="ARBA00022448"/>
    </source>
</evidence>
<dbReference type="Proteomes" id="UP001501591">
    <property type="component" value="Unassembled WGS sequence"/>
</dbReference>
<dbReference type="Pfam" id="PF01547">
    <property type="entry name" value="SBP_bac_1"/>
    <property type="match status" value="1"/>
</dbReference>
<dbReference type="PANTHER" id="PTHR43649">
    <property type="entry name" value="ARABINOSE-BINDING PROTEIN-RELATED"/>
    <property type="match status" value="1"/>
</dbReference>
<accession>A0ABP7N4D5</accession>